<evidence type="ECO:0000259" key="12">
    <source>
        <dbReference type="Pfam" id="PF07715"/>
    </source>
</evidence>
<evidence type="ECO:0000256" key="2">
    <source>
        <dbReference type="ARBA" id="ARBA00022448"/>
    </source>
</evidence>
<dbReference type="GO" id="GO:0044718">
    <property type="term" value="P:siderophore transmembrane transport"/>
    <property type="evidence" value="ECO:0007669"/>
    <property type="project" value="TreeGrafter"/>
</dbReference>
<keyword evidence="4 8" id="KW-0812">Transmembrane</keyword>
<evidence type="ECO:0000256" key="8">
    <source>
        <dbReference type="PROSITE-ProRule" id="PRU01360"/>
    </source>
</evidence>
<evidence type="ECO:0000256" key="10">
    <source>
        <dbReference type="SAM" id="Phobius"/>
    </source>
</evidence>
<evidence type="ECO:0000256" key="3">
    <source>
        <dbReference type="ARBA" id="ARBA00022452"/>
    </source>
</evidence>
<evidence type="ECO:0000256" key="6">
    <source>
        <dbReference type="ARBA" id="ARBA00023136"/>
    </source>
</evidence>
<dbReference type="InterPro" id="IPR037066">
    <property type="entry name" value="Plug_dom_sf"/>
</dbReference>
<dbReference type="GO" id="GO:0015344">
    <property type="term" value="F:siderophore uptake transmembrane transporter activity"/>
    <property type="evidence" value="ECO:0007669"/>
    <property type="project" value="TreeGrafter"/>
</dbReference>
<dbReference type="AlphaFoldDB" id="A0A1F5YTJ0"/>
<comment type="similarity">
    <text evidence="8 9">Belongs to the TonB-dependent receptor family.</text>
</comment>
<reference evidence="13 14" key="1">
    <citation type="journal article" date="2016" name="Nat. Commun.">
        <title>Thousands of microbial genomes shed light on interconnected biogeochemical processes in an aquifer system.</title>
        <authorList>
            <person name="Anantharaman K."/>
            <person name="Brown C.T."/>
            <person name="Hug L.A."/>
            <person name="Sharon I."/>
            <person name="Castelle C.J."/>
            <person name="Probst A.J."/>
            <person name="Thomas B.C."/>
            <person name="Singh A."/>
            <person name="Wilkins M.J."/>
            <person name="Karaoz U."/>
            <person name="Brodie E.L."/>
            <person name="Williams K.H."/>
            <person name="Hubbard S.S."/>
            <person name="Banfield J.F."/>
        </authorList>
    </citation>
    <scope>NUCLEOTIDE SEQUENCE [LARGE SCALE GENOMIC DNA]</scope>
</reference>
<dbReference type="EMBL" id="MFIX01000145">
    <property type="protein sequence ID" value="OGG03416.1"/>
    <property type="molecule type" value="Genomic_DNA"/>
</dbReference>
<dbReference type="STRING" id="1817867.A3F83_01125"/>
<evidence type="ECO:0000256" key="9">
    <source>
        <dbReference type="RuleBase" id="RU003357"/>
    </source>
</evidence>
<dbReference type="PROSITE" id="PS52016">
    <property type="entry name" value="TONB_DEPENDENT_REC_3"/>
    <property type="match status" value="1"/>
</dbReference>
<organism evidence="13 14">
    <name type="scientific">Candidatus Glassbacteria bacterium RIFCSPLOWO2_12_FULL_58_11</name>
    <dbReference type="NCBI Taxonomy" id="1817867"/>
    <lineage>
        <taxon>Bacteria</taxon>
        <taxon>Candidatus Glassiibacteriota</taxon>
    </lineage>
</organism>
<dbReference type="Pfam" id="PF13715">
    <property type="entry name" value="CarbopepD_reg_2"/>
    <property type="match status" value="1"/>
</dbReference>
<feature type="transmembrane region" description="Helical" evidence="10">
    <location>
        <begin position="9"/>
        <end position="30"/>
    </location>
</feature>
<dbReference type="Gene3D" id="2.40.170.20">
    <property type="entry name" value="TonB-dependent receptor, beta-barrel domain"/>
    <property type="match status" value="1"/>
</dbReference>
<dbReference type="SUPFAM" id="SSF56935">
    <property type="entry name" value="Porins"/>
    <property type="match status" value="1"/>
</dbReference>
<comment type="caution">
    <text evidence="13">The sequence shown here is derived from an EMBL/GenBank/DDBJ whole genome shotgun (WGS) entry which is preliminary data.</text>
</comment>
<evidence type="ECO:0000313" key="13">
    <source>
        <dbReference type="EMBL" id="OGG03416.1"/>
    </source>
</evidence>
<dbReference type="Gene3D" id="2.60.40.1120">
    <property type="entry name" value="Carboxypeptidase-like, regulatory domain"/>
    <property type="match status" value="1"/>
</dbReference>
<dbReference type="GO" id="GO:0009279">
    <property type="term" value="C:cell outer membrane"/>
    <property type="evidence" value="ECO:0007669"/>
    <property type="project" value="UniProtKB-SubCell"/>
</dbReference>
<dbReference type="Gene3D" id="2.170.130.10">
    <property type="entry name" value="TonB-dependent receptor, plug domain"/>
    <property type="match status" value="1"/>
</dbReference>
<feature type="domain" description="TonB-dependent receptor-like beta-barrel" evidence="11">
    <location>
        <begin position="473"/>
        <end position="850"/>
    </location>
</feature>
<dbReference type="InterPro" id="IPR036942">
    <property type="entry name" value="Beta-barrel_TonB_sf"/>
</dbReference>
<evidence type="ECO:0000256" key="5">
    <source>
        <dbReference type="ARBA" id="ARBA00023077"/>
    </source>
</evidence>
<dbReference type="Pfam" id="PF00593">
    <property type="entry name" value="TonB_dep_Rec_b-barrel"/>
    <property type="match status" value="1"/>
</dbReference>
<dbReference type="PANTHER" id="PTHR30069:SF46">
    <property type="entry name" value="OAR PROTEIN"/>
    <property type="match status" value="1"/>
</dbReference>
<keyword evidence="6 8" id="KW-0472">Membrane</keyword>
<evidence type="ECO:0000256" key="7">
    <source>
        <dbReference type="ARBA" id="ARBA00023237"/>
    </source>
</evidence>
<keyword evidence="10" id="KW-1133">Transmembrane helix</keyword>
<dbReference type="InterPro" id="IPR039426">
    <property type="entry name" value="TonB-dep_rcpt-like"/>
</dbReference>
<accession>A0A1F5YTJ0</accession>
<name>A0A1F5YTJ0_9BACT</name>
<evidence type="ECO:0000256" key="1">
    <source>
        <dbReference type="ARBA" id="ARBA00004571"/>
    </source>
</evidence>
<evidence type="ECO:0000256" key="4">
    <source>
        <dbReference type="ARBA" id="ARBA00022692"/>
    </source>
</evidence>
<keyword evidence="2 8" id="KW-0813">Transport</keyword>
<keyword evidence="5 9" id="KW-0798">TonB box</keyword>
<sequence>MLKRTSERIAINGLIAVCMLYFTIPVLLFAQLTSGKIEGTVRDKDTGQPLAGVQVAVEGTRLGNVSNADGYYFILNVPPGQRSISFTFTGYQKTTVTGQLILAGQTTMVNSELSSTIVQLAGITIEGESQVLLPRDNTATKQRLTAEAISASPSTTLEDLLVLEAGVQIGGEGGMSRGLRIRGGRLGEEAMVVDGVLARNFTAEPHASNEQPNTGDGRLYTQEISSIGADSNPLEFSTGSVEEVDIITGGFQAEYGNAQSGIINIVTKEGGPDFKGSARYTTDEAMPRTADWGYNQLQANLGGPLPGIPNLFFNVSGEIQCALDGDPTHASEGFRGVNQDFVDRLNTAVANDPLLGSENLPYTLEMFRSGYDGWAEKTGNTPGLFTPGNPVRLPGNWKDRSLLSEKLVYYPFRGLKLIASDNYSRNQRSYPVANSSFRGGEGNYFLSGIFTREDFPNRNWQSGEMEVYIPQSYGRRTRTYNFLSGFDWEFLKMAARNGNLQFRFSRFSNNDVTSSNLKTNYRREDQTTLWGWSVHDIPFEIESYPNWEFPKRNDMEAVHKYFPDGQTGAGTEYPYQTPFGMYMDNTTYWLAYFRMAESQLNYKADLDFQLNRQNRAKIGFQLTDFRNRELEIHNVEPQRQGENFRNEFAYQPRMLGLYAQNRTDLGDFIFDYGLRYDYFDPADNWGGRNGDNLGDRFFVKVLHAWSPRFNVAFPVTDRSQLRFSYGTFSQVPGTTQIFSVLNPGDLQYSRTEAFEAGISFLASSDVVLDVVAFYRDVDGNVTQKNFFRDYYRAVEGRRIRDWETGFTNGDIGNIKGFDFTVKKRFSSNLALNFSYTMQFSRTTGSFIGATPNAGSAGQGGRQGADNEFLDVTTNESFTPPDVLWPIDGDRTHELSALANYRLPDNLFSSSLANRAFRSINIYSNFALKSGQPLSDGATLLDSDLSYLISRSLLLNQFRGHWFYNLDLRITKGFELAGSRRVEFFTEIFNALNRKNDADYPSGYNSKEYLNVAGGVDLNWDDPSLDIFKQARFKNDYNQDGILTVEEQAKGAIAQDFMFATMNKRLWGGARQVRFGLNFSF</sequence>
<dbReference type="Proteomes" id="UP000179129">
    <property type="component" value="Unassembled WGS sequence"/>
</dbReference>
<dbReference type="InterPro" id="IPR012910">
    <property type="entry name" value="Plug_dom"/>
</dbReference>
<comment type="subcellular location">
    <subcellularLocation>
        <location evidence="1 8">Cell outer membrane</location>
        <topology evidence="1 8">Multi-pass membrane protein</topology>
    </subcellularLocation>
</comment>
<dbReference type="SUPFAM" id="SSF49464">
    <property type="entry name" value="Carboxypeptidase regulatory domain-like"/>
    <property type="match status" value="1"/>
</dbReference>
<keyword evidence="3 8" id="KW-1134">Transmembrane beta strand</keyword>
<proteinExistence type="inferred from homology"/>
<protein>
    <submittedName>
        <fullName evidence="13">Uncharacterized protein</fullName>
    </submittedName>
</protein>
<keyword evidence="7 8" id="KW-0998">Cell outer membrane</keyword>
<dbReference type="PANTHER" id="PTHR30069">
    <property type="entry name" value="TONB-DEPENDENT OUTER MEMBRANE RECEPTOR"/>
    <property type="match status" value="1"/>
</dbReference>
<evidence type="ECO:0000313" key="14">
    <source>
        <dbReference type="Proteomes" id="UP000179129"/>
    </source>
</evidence>
<dbReference type="InterPro" id="IPR008969">
    <property type="entry name" value="CarboxyPept-like_regulatory"/>
</dbReference>
<dbReference type="Pfam" id="PF07715">
    <property type="entry name" value="Plug"/>
    <property type="match status" value="1"/>
</dbReference>
<gene>
    <name evidence="13" type="ORF">A3F83_01125</name>
</gene>
<dbReference type="InterPro" id="IPR000531">
    <property type="entry name" value="Beta-barrel_TonB"/>
</dbReference>
<feature type="domain" description="TonB-dependent receptor plug" evidence="12">
    <location>
        <begin position="135"/>
        <end position="260"/>
    </location>
</feature>
<evidence type="ECO:0000259" key="11">
    <source>
        <dbReference type="Pfam" id="PF00593"/>
    </source>
</evidence>